<dbReference type="RefSeq" id="WP_135326434.1">
    <property type="nucleotide sequence ID" value="NZ_SRJC01000001.1"/>
</dbReference>
<dbReference type="STRING" id="192814.GCA_900166575_00612"/>
<keyword evidence="1" id="KW-0812">Transmembrane</keyword>
<dbReference type="AlphaFoldDB" id="A0A4Z0H0T5"/>
<name>A0A4Z0H0T5_9BACI</name>
<dbReference type="EMBL" id="SRJC01000001">
    <property type="protein sequence ID" value="TGB03720.1"/>
    <property type="molecule type" value="Genomic_DNA"/>
</dbReference>
<feature type="transmembrane region" description="Helical" evidence="1">
    <location>
        <begin position="44"/>
        <end position="62"/>
    </location>
</feature>
<feature type="transmembrane region" description="Helical" evidence="1">
    <location>
        <begin position="82"/>
        <end position="99"/>
    </location>
</feature>
<gene>
    <name evidence="2" type="ORF">E4663_01575</name>
</gene>
<evidence type="ECO:0000313" key="3">
    <source>
        <dbReference type="Proteomes" id="UP000297982"/>
    </source>
</evidence>
<protein>
    <submittedName>
        <fullName evidence="2">Uncharacterized protein</fullName>
    </submittedName>
</protein>
<keyword evidence="1" id="KW-0472">Membrane</keyword>
<evidence type="ECO:0000313" key="2">
    <source>
        <dbReference type="EMBL" id="TGB03720.1"/>
    </source>
</evidence>
<accession>A0A4Z0H0T5</accession>
<proteinExistence type="predicted"/>
<organism evidence="2 3">
    <name type="scientific">Halobacillus salinus</name>
    <dbReference type="NCBI Taxonomy" id="192814"/>
    <lineage>
        <taxon>Bacteria</taxon>
        <taxon>Bacillati</taxon>
        <taxon>Bacillota</taxon>
        <taxon>Bacilli</taxon>
        <taxon>Bacillales</taxon>
        <taxon>Bacillaceae</taxon>
        <taxon>Halobacillus</taxon>
    </lineage>
</organism>
<comment type="caution">
    <text evidence="2">The sequence shown here is derived from an EMBL/GenBank/DDBJ whole genome shotgun (WGS) entry which is preliminary data.</text>
</comment>
<evidence type="ECO:0000256" key="1">
    <source>
        <dbReference type="SAM" id="Phobius"/>
    </source>
</evidence>
<reference evidence="2 3" key="1">
    <citation type="journal article" date="2003" name="Int. J. Syst. Evol. Microbiol.">
        <title>Halobacillus salinus sp. nov., isolated from a salt lake on the coast of the East Sea in Korea.</title>
        <authorList>
            <person name="Yoon J.H."/>
            <person name="Kang K.H."/>
            <person name="Park Y.H."/>
        </authorList>
    </citation>
    <scope>NUCLEOTIDE SEQUENCE [LARGE SCALE GENOMIC DNA]</scope>
    <source>
        <strain evidence="2 3">HSL-3</strain>
    </source>
</reference>
<keyword evidence="1" id="KW-1133">Transmembrane helix</keyword>
<keyword evidence="3" id="KW-1185">Reference proteome</keyword>
<dbReference type="Proteomes" id="UP000297982">
    <property type="component" value="Unassembled WGS sequence"/>
</dbReference>
<feature type="transmembrane region" description="Helical" evidence="1">
    <location>
        <begin position="6"/>
        <end position="23"/>
    </location>
</feature>
<sequence length="117" mass="14034">MSLFLTYIAVPIIWLVVVGWLSGSEGFIFKPKENARKEWIKQKAVIQSWATVILFMLTNFLFDIFHVGDPRLEGFTTQYPELFYLVILFLSYFIFYFINDRKVKPSEYRYVNIEEER</sequence>